<organism evidence="6 7">
    <name type="scientific">Duncaniella muris</name>
    <dbReference type="NCBI Taxonomy" id="2094150"/>
    <lineage>
        <taxon>Bacteria</taxon>
        <taxon>Pseudomonadati</taxon>
        <taxon>Bacteroidota</taxon>
        <taxon>Bacteroidia</taxon>
        <taxon>Bacteroidales</taxon>
        <taxon>Muribaculaceae</taxon>
        <taxon>Duncaniella</taxon>
    </lineage>
</organism>
<keyword evidence="2" id="KW-0812">Transmembrane</keyword>
<dbReference type="Proteomes" id="UP000244905">
    <property type="component" value="Unassembled WGS sequence"/>
</dbReference>
<dbReference type="RefSeq" id="WP_107031427.1">
    <property type="nucleotide sequence ID" value="NZ_CAOLYA010000032.1"/>
</dbReference>
<keyword evidence="3" id="KW-1133">Transmembrane helix</keyword>
<sequence length="1553" mass="169682">MLMPVLLYVPFLQDFAVGIATEQVAKSTGMKVEIGKLRLGFPLRLKVENTTVVQANGDTMLTSGRMSVNVKLMPLLKGEIEVAGASLDNSFYQLGNSDSLMWLRANIRKVDIDGTDINLNQGDINLSRADIEGVRVKLRILQDSTSAPQDTASSKPMKIKAGVITLRDLSYSMEMLPTIDSLGCNVDMMSLSDASVDMARKTILGRSLKIDSVSATYIYPLLESTASISGSEEEEEDETTSELWTISADTIRLTAKRGLYAQRGAKPASGFTPSYIDVSDITIEIDSFYNKGAAIRVPLKKFNASEFCGLQIHADGNFSMNQDLISASGFSIETLRSSLRFDAEMGMGDLMTDRNLPLMLKASARIDPHEISGAFPDMAGMLKPLTPISLSADIDGSFGRLNVYNLDLRMSPLAHVALEGEIDNPFSPEKIGGELSIKGNLATITDRQFAFLPIKKVPALGINGTVNYHPGRVTGYVDLATGSGHLAGSGKWNGRSEGYDATLNISEFPVDAFMPELGIGKVSGTFVVDGKGYNPMNRSSFVDANAKIDAIEYNKAVYKNIALNASLHDGKATGTLESSNYNADATVSFDARLDRDTILWDLNSDVRNLDLMALGLSDSLNRGSVDLNSKGYFNLATQAIDATVDVSHLTWNLPALDIVLSKPISVDLNSSDSLLNAGIVNGDMDLRLHSPVSLFSFVDGLNAGLNEINQQVDSMRINVNRLHSAFPRMDMALTMGRDNIVSSYIRESAKTQFDHLSAGIHNDSVISFSTLIDGFMTGSTSLDSISLNAIQHGDYLIYRAAINNKPGTFDDFAHVTLNGFAGVNRFTAYMNQKNIKGEKGFNIGLSAILEDSVVSVKFVPLKPTIAYKPWTINKDNYISFNLANKHLDADLELMGEKSFVKLFTEIPAGVDSASHSHGAGAPQEDLVLQISQIHLQDWLSINPFAPPVKGDLNADMRFRYDNNVLTGKGFIGLKDLFYGRERVGTFDLDVDVANSKNGKLMADVSLMVDSVKTITAQGVLNDSTSGTPFLLDFRMIRFPLKVVNPFIPQGMATISGMLNGEMEITGDFSKPVFNGFINFDTTAVKVKMLGTSFGFSDEKIPVDSGIISFDDFDIMGCNKNPLKINGSVDARNIANLGLNLSMKASNIQIVNSQKARGADVYGKAYLDVNASVKGNMNFLRVNADLRVLPQTNVTYILSETTETLSAQSSEDMVHFIQFNDTTNMVMADSVVAKTMALDLEAALHLEHGSTINVDLSANGSNKVHIQPEGDVVFTMSELNGDRMIGRININNGFVRYTPPFMSEKQFEFQEGSYISFNGDMMNPILNIHAVDVMKANVTQDGQNSRLVNFDVILSVTNSLDNMDVAFDLATNDDITVQNELASMSAEQRANQAMNMLLYNVYTGAGTKGNANLSGNQLYSFLTSKLNSWAANNIRGVDISFGIDQYDKTYSGSTSTTTSYSYRVSKSFFNDRFKIVVGGNYSTDADADENFSQNLINDISFEYLLNQSGSMYIKIFRHTGYESILEGEITQTGVGFVLKKKLNTLWELFGIRRD</sequence>
<comment type="caution">
    <text evidence="6">The sequence shown here is derived from an EMBL/GenBank/DDBJ whole genome shotgun (WGS) entry which is preliminary data.</text>
</comment>
<dbReference type="GO" id="GO:0005886">
    <property type="term" value="C:plasma membrane"/>
    <property type="evidence" value="ECO:0007669"/>
    <property type="project" value="InterPro"/>
</dbReference>
<protein>
    <recommendedName>
        <fullName evidence="5">Translocation and assembly module TamB C-terminal domain-containing protein</fullName>
    </recommendedName>
</protein>
<evidence type="ECO:0000313" key="7">
    <source>
        <dbReference type="Proteomes" id="UP000244905"/>
    </source>
</evidence>
<evidence type="ECO:0000256" key="2">
    <source>
        <dbReference type="ARBA" id="ARBA00022692"/>
    </source>
</evidence>
<evidence type="ECO:0000313" key="6">
    <source>
        <dbReference type="EMBL" id="PWB03645.1"/>
    </source>
</evidence>
<evidence type="ECO:0000256" key="4">
    <source>
        <dbReference type="ARBA" id="ARBA00023136"/>
    </source>
</evidence>
<gene>
    <name evidence="6" type="ORF">C5O23_02735</name>
</gene>
<keyword evidence="7" id="KW-1185">Reference proteome</keyword>
<evidence type="ECO:0000256" key="1">
    <source>
        <dbReference type="ARBA" id="ARBA00004167"/>
    </source>
</evidence>
<name>A0A2V1ISL5_9BACT</name>
<dbReference type="PANTHER" id="PTHR36985">
    <property type="entry name" value="TRANSLOCATION AND ASSEMBLY MODULE SUBUNIT TAMB"/>
    <property type="match status" value="1"/>
</dbReference>
<feature type="domain" description="Translocation and assembly module TamB C-terminal" evidence="5">
    <location>
        <begin position="1118"/>
        <end position="1519"/>
    </location>
</feature>
<accession>A0A2V1ISL5</accession>
<dbReference type="Pfam" id="PF04357">
    <property type="entry name" value="TamB"/>
    <property type="match status" value="1"/>
</dbReference>
<dbReference type="GO" id="GO:0009306">
    <property type="term" value="P:protein secretion"/>
    <property type="evidence" value="ECO:0007669"/>
    <property type="project" value="InterPro"/>
</dbReference>
<reference evidence="7" key="1">
    <citation type="submission" date="2018-02" db="EMBL/GenBank/DDBJ databases">
        <authorList>
            <person name="Clavel T."/>
            <person name="Strowig T."/>
        </authorList>
    </citation>
    <scope>NUCLEOTIDE SEQUENCE [LARGE SCALE GENOMIC DNA]</scope>
    <source>
        <strain evidence="7">DSM 103720</strain>
    </source>
</reference>
<proteinExistence type="predicted"/>
<dbReference type="InterPro" id="IPR007452">
    <property type="entry name" value="TamB_C"/>
</dbReference>
<comment type="subcellular location">
    <subcellularLocation>
        <location evidence="1">Membrane</location>
        <topology evidence="1">Single-pass membrane protein</topology>
    </subcellularLocation>
</comment>
<dbReference type="PANTHER" id="PTHR36985:SF1">
    <property type="entry name" value="TRANSLOCATION AND ASSEMBLY MODULE SUBUNIT TAMB"/>
    <property type="match status" value="1"/>
</dbReference>
<evidence type="ECO:0000256" key="3">
    <source>
        <dbReference type="ARBA" id="ARBA00022989"/>
    </source>
</evidence>
<keyword evidence="4" id="KW-0472">Membrane</keyword>
<dbReference type="EMBL" id="PUEC01000004">
    <property type="protein sequence ID" value="PWB03645.1"/>
    <property type="molecule type" value="Genomic_DNA"/>
</dbReference>
<evidence type="ECO:0000259" key="5">
    <source>
        <dbReference type="Pfam" id="PF04357"/>
    </source>
</evidence>